<proteinExistence type="predicted"/>
<organism evidence="2 3">
    <name type="scientific">Salix udensis</name>
    <dbReference type="NCBI Taxonomy" id="889485"/>
    <lineage>
        <taxon>Eukaryota</taxon>
        <taxon>Viridiplantae</taxon>
        <taxon>Streptophyta</taxon>
        <taxon>Embryophyta</taxon>
        <taxon>Tracheophyta</taxon>
        <taxon>Spermatophyta</taxon>
        <taxon>Magnoliopsida</taxon>
        <taxon>eudicotyledons</taxon>
        <taxon>Gunneridae</taxon>
        <taxon>Pentapetalae</taxon>
        <taxon>rosids</taxon>
        <taxon>fabids</taxon>
        <taxon>Malpighiales</taxon>
        <taxon>Salicaceae</taxon>
        <taxon>Saliceae</taxon>
        <taxon>Salix</taxon>
    </lineage>
</organism>
<evidence type="ECO:0008006" key="4">
    <source>
        <dbReference type="Google" id="ProtNLM"/>
    </source>
</evidence>
<name>A0AAD6KBC2_9ROSI</name>
<evidence type="ECO:0000256" key="1">
    <source>
        <dbReference type="SAM" id="SignalP"/>
    </source>
</evidence>
<dbReference type="EMBL" id="JAPFFJ010000009">
    <property type="protein sequence ID" value="KAJ6419152.1"/>
    <property type="molecule type" value="Genomic_DNA"/>
</dbReference>
<sequence length="45" mass="5090">MKMSGLSSLCLFLCFLTNLCVGFNGYYKIENCLSLILSFQDESKD</sequence>
<comment type="caution">
    <text evidence="2">The sequence shown here is derived from an EMBL/GenBank/DDBJ whole genome shotgun (WGS) entry which is preliminary data.</text>
</comment>
<feature type="chain" id="PRO_5042199946" description="Photosystem II protein I" evidence="1">
    <location>
        <begin position="23"/>
        <end position="45"/>
    </location>
</feature>
<reference evidence="2 3" key="1">
    <citation type="journal article" date="2023" name="Int. J. Mol. Sci.">
        <title>De Novo Assembly and Annotation of 11 Diverse Shrub Willow (Salix) Genomes Reveals Novel Gene Organization in Sex-Linked Regions.</title>
        <authorList>
            <person name="Hyden B."/>
            <person name="Feng K."/>
            <person name="Yates T.B."/>
            <person name="Jawdy S."/>
            <person name="Cereghino C."/>
            <person name="Smart L.B."/>
            <person name="Muchero W."/>
        </authorList>
    </citation>
    <scope>NUCLEOTIDE SEQUENCE [LARGE SCALE GENOMIC DNA]</scope>
    <source>
        <tissue evidence="2">Shoot tip</tissue>
    </source>
</reference>
<keyword evidence="3" id="KW-1185">Reference proteome</keyword>
<dbReference type="AlphaFoldDB" id="A0AAD6KBC2"/>
<dbReference type="Proteomes" id="UP001162972">
    <property type="component" value="Chromosome 7"/>
</dbReference>
<gene>
    <name evidence="2" type="ORF">OIU84_029294</name>
</gene>
<evidence type="ECO:0000313" key="3">
    <source>
        <dbReference type="Proteomes" id="UP001162972"/>
    </source>
</evidence>
<keyword evidence="1" id="KW-0732">Signal</keyword>
<protein>
    <recommendedName>
        <fullName evidence="4">Photosystem II protein I</fullName>
    </recommendedName>
</protein>
<accession>A0AAD6KBC2</accession>
<feature type="signal peptide" evidence="1">
    <location>
        <begin position="1"/>
        <end position="22"/>
    </location>
</feature>
<evidence type="ECO:0000313" key="2">
    <source>
        <dbReference type="EMBL" id="KAJ6419152.1"/>
    </source>
</evidence>